<evidence type="ECO:0000313" key="5">
    <source>
        <dbReference type="Proteomes" id="UP000265962"/>
    </source>
</evidence>
<feature type="compositionally biased region" description="Basic and acidic residues" evidence="3">
    <location>
        <begin position="261"/>
        <end position="289"/>
    </location>
</feature>
<dbReference type="PROSITE" id="PS01295">
    <property type="entry name" value="ISPD"/>
    <property type="match status" value="1"/>
</dbReference>
<evidence type="ECO:0000256" key="1">
    <source>
        <dbReference type="ARBA" id="ARBA00022679"/>
    </source>
</evidence>
<proteinExistence type="predicted"/>
<sequence>MAMSQPVVAVILGAGLGVRYGGPVSKPALKITGHALMNMSIEAMAAGGCTHAVVVVNDKVARELSLTKAALPIPIIQVPGGASRQESAHNGLRAIRADRELSRAEAVLIHDAVRPMVPAHVVGDIIGAVRGGAQAVAPVIDVVDSIRVLGGQGDSRPVDRSTLRAVQTPQGFPLDVIWAAHERMAAAGEQFTDDVSCAELAGYEVVLVPGSRMSMKVTEPTDMTIAEALWKARATLGHHSGRRVLRHVPGGQYLESQLAGMEREAAEREREAAEREQGQRSRDGNAAEA</sequence>
<dbReference type="Pfam" id="PF01128">
    <property type="entry name" value="IspD"/>
    <property type="match status" value="1"/>
</dbReference>
<dbReference type="EMBL" id="OMOH01000004">
    <property type="protein sequence ID" value="SPF68151.1"/>
    <property type="molecule type" value="Genomic_DNA"/>
</dbReference>
<dbReference type="PANTHER" id="PTHR32125:SF4">
    <property type="entry name" value="2-C-METHYL-D-ERYTHRITOL 4-PHOSPHATE CYTIDYLYLTRANSFERASE, CHLOROPLASTIC"/>
    <property type="match status" value="1"/>
</dbReference>
<dbReference type="GO" id="GO:0050518">
    <property type="term" value="F:2-C-methyl-D-erythritol 4-phosphate cytidylyltransferase activity"/>
    <property type="evidence" value="ECO:0007669"/>
    <property type="project" value="UniProtKB-EC"/>
</dbReference>
<evidence type="ECO:0000256" key="2">
    <source>
        <dbReference type="ARBA" id="ARBA00022695"/>
    </source>
</evidence>
<dbReference type="Gene3D" id="3.90.550.10">
    <property type="entry name" value="Spore Coat Polysaccharide Biosynthesis Protein SpsA, Chain A"/>
    <property type="match status" value="1"/>
</dbReference>
<dbReference type="CDD" id="cd02516">
    <property type="entry name" value="CDP-ME_synthetase"/>
    <property type="match status" value="1"/>
</dbReference>
<gene>
    <name evidence="4" type="ORF">PROPJV5_1094</name>
</gene>
<name>A0A375I1Z3_9ACTN</name>
<evidence type="ECO:0000313" key="4">
    <source>
        <dbReference type="EMBL" id="SPF68151.1"/>
    </source>
</evidence>
<dbReference type="PANTHER" id="PTHR32125">
    <property type="entry name" value="2-C-METHYL-D-ERYTHRITOL 4-PHOSPHATE CYTIDYLYLTRANSFERASE, CHLOROPLASTIC"/>
    <property type="match status" value="1"/>
</dbReference>
<reference evidence="5" key="1">
    <citation type="submission" date="2018-02" db="EMBL/GenBank/DDBJ databases">
        <authorList>
            <person name="Hornung B."/>
        </authorList>
    </citation>
    <scope>NUCLEOTIDE SEQUENCE [LARGE SCALE GENOMIC DNA]</scope>
</reference>
<dbReference type="InterPro" id="IPR050088">
    <property type="entry name" value="IspD/TarI_cytidylyltransf_bact"/>
</dbReference>
<accession>A0A375I1Z3</accession>
<dbReference type="Proteomes" id="UP000265962">
    <property type="component" value="Unassembled WGS sequence"/>
</dbReference>
<evidence type="ECO:0000256" key="3">
    <source>
        <dbReference type="SAM" id="MobiDB-lite"/>
    </source>
</evidence>
<dbReference type="EC" id="2.7.7.60" evidence="4"/>
<keyword evidence="2 4" id="KW-0548">Nucleotidyltransferase</keyword>
<protein>
    <submittedName>
        <fullName evidence="4">2-C-methyl-D-erythritol 4-phosphate cytidylyltransferase</fullName>
        <ecNumber evidence="4">2.7.7.60</ecNumber>
    </submittedName>
</protein>
<dbReference type="InterPro" id="IPR034683">
    <property type="entry name" value="IspD/TarI"/>
</dbReference>
<feature type="region of interest" description="Disordered" evidence="3">
    <location>
        <begin position="258"/>
        <end position="289"/>
    </location>
</feature>
<dbReference type="GO" id="GO:0008299">
    <property type="term" value="P:isoprenoid biosynthetic process"/>
    <property type="evidence" value="ECO:0007669"/>
    <property type="project" value="InterPro"/>
</dbReference>
<dbReference type="OrthoDB" id="9802561at2"/>
<dbReference type="AlphaFoldDB" id="A0A375I1Z3"/>
<dbReference type="InterPro" id="IPR029044">
    <property type="entry name" value="Nucleotide-diphossugar_trans"/>
</dbReference>
<keyword evidence="5" id="KW-1185">Reference proteome</keyword>
<dbReference type="InterPro" id="IPR018294">
    <property type="entry name" value="ISPD_synthase_CS"/>
</dbReference>
<dbReference type="SUPFAM" id="SSF53448">
    <property type="entry name" value="Nucleotide-diphospho-sugar transferases"/>
    <property type="match status" value="1"/>
</dbReference>
<organism evidence="4 5">
    <name type="scientific">Propionibacterium ruminifibrarum</name>
    <dbReference type="NCBI Taxonomy" id="1962131"/>
    <lineage>
        <taxon>Bacteria</taxon>
        <taxon>Bacillati</taxon>
        <taxon>Actinomycetota</taxon>
        <taxon>Actinomycetes</taxon>
        <taxon>Propionibacteriales</taxon>
        <taxon>Propionibacteriaceae</taxon>
        <taxon>Propionibacterium</taxon>
    </lineage>
</organism>
<keyword evidence="1 4" id="KW-0808">Transferase</keyword>